<comment type="subcellular location">
    <subcellularLocation>
        <location evidence="1 8">Mitochondrion</location>
    </subcellularLocation>
</comment>
<evidence type="ECO:0000256" key="3">
    <source>
        <dbReference type="ARBA" id="ARBA00010766"/>
    </source>
</evidence>
<evidence type="ECO:0000256" key="5">
    <source>
        <dbReference type="ARBA" id="ARBA00022946"/>
    </source>
</evidence>
<keyword evidence="10" id="KW-0830">Ubiquinone</keyword>
<evidence type="ECO:0000256" key="1">
    <source>
        <dbReference type="ARBA" id="ARBA00004173"/>
    </source>
</evidence>
<keyword evidence="5" id="KW-0809">Transit peptide</keyword>
<comment type="similarity">
    <text evidence="3 8">Belongs to the COQ9 family.</text>
</comment>
<dbReference type="FunFam" id="1.10.357.10:FF:000004">
    <property type="entry name" value="Ubiquinone biosynthesis protein COQ9, mitochondrial"/>
    <property type="match status" value="1"/>
</dbReference>
<reference evidence="10 11" key="1">
    <citation type="submission" date="2018-05" db="EMBL/GenBank/DDBJ databases">
        <title>Whole genome sequencing for identification of molecular markers to develop diagnostic detection tools for the regulated plant pathogen Lachnellula willkommii.</title>
        <authorList>
            <person name="Giroux E."/>
            <person name="Bilodeau G."/>
        </authorList>
    </citation>
    <scope>NUCLEOTIDE SEQUENCE [LARGE SCALE GENOMIC DNA]</scope>
    <source>
        <strain evidence="10 11">CBS 203.66</strain>
    </source>
</reference>
<gene>
    <name evidence="10" type="primary">coq9</name>
    <name evidence="10" type="ORF">LARI1_G000025</name>
</gene>
<evidence type="ECO:0000256" key="2">
    <source>
        <dbReference type="ARBA" id="ARBA00004749"/>
    </source>
</evidence>
<comment type="caution">
    <text evidence="10">The sequence shown here is derived from an EMBL/GenBank/DDBJ whole genome shotgun (WGS) entry which is preliminary data.</text>
</comment>
<keyword evidence="11" id="KW-1185">Reference proteome</keyword>
<evidence type="ECO:0000256" key="8">
    <source>
        <dbReference type="RuleBase" id="RU366063"/>
    </source>
</evidence>
<dbReference type="GO" id="GO:0005743">
    <property type="term" value="C:mitochondrial inner membrane"/>
    <property type="evidence" value="ECO:0007669"/>
    <property type="project" value="TreeGrafter"/>
</dbReference>
<evidence type="ECO:0000313" key="11">
    <source>
        <dbReference type="Proteomes" id="UP000469559"/>
    </source>
</evidence>
<dbReference type="PANTHER" id="PTHR21427:SF19">
    <property type="entry name" value="UBIQUINONE BIOSYNTHESIS PROTEIN COQ9, MITOCHONDRIAL"/>
    <property type="match status" value="1"/>
</dbReference>
<evidence type="ECO:0000259" key="9">
    <source>
        <dbReference type="Pfam" id="PF08511"/>
    </source>
</evidence>
<dbReference type="AlphaFoldDB" id="A0A8T9BVP6"/>
<evidence type="ECO:0000256" key="4">
    <source>
        <dbReference type="ARBA" id="ARBA00022688"/>
    </source>
</evidence>
<evidence type="ECO:0000256" key="6">
    <source>
        <dbReference type="ARBA" id="ARBA00023121"/>
    </source>
</evidence>
<dbReference type="Pfam" id="PF08511">
    <property type="entry name" value="COQ9"/>
    <property type="match status" value="1"/>
</dbReference>
<protein>
    <recommendedName>
        <fullName evidence="8">Ubiquinone biosynthesis protein</fullName>
    </recommendedName>
</protein>
<proteinExistence type="inferred from homology"/>
<dbReference type="InterPro" id="IPR012762">
    <property type="entry name" value="Ubiq_biosynth_COQ9"/>
</dbReference>
<dbReference type="InterPro" id="IPR013718">
    <property type="entry name" value="COQ9_C"/>
</dbReference>
<accession>A0A8T9BVP6</accession>
<dbReference type="EMBL" id="QGMF01000002">
    <property type="protein sequence ID" value="TVY22012.1"/>
    <property type="molecule type" value="Genomic_DNA"/>
</dbReference>
<feature type="domain" description="COQ9 C-terminal" evidence="9">
    <location>
        <begin position="206"/>
        <end position="276"/>
    </location>
</feature>
<dbReference type="GO" id="GO:0006744">
    <property type="term" value="P:ubiquinone biosynthetic process"/>
    <property type="evidence" value="ECO:0007669"/>
    <property type="project" value="UniProtKB-UniRule"/>
</dbReference>
<name>A0A8T9BVP6_9HELO</name>
<dbReference type="NCBIfam" id="TIGR02396">
    <property type="entry name" value="diverge_rpsU"/>
    <property type="match status" value="1"/>
</dbReference>
<keyword evidence="7 8" id="KW-0496">Mitochondrion</keyword>
<evidence type="ECO:0000313" key="10">
    <source>
        <dbReference type="EMBL" id="TVY22012.1"/>
    </source>
</evidence>
<dbReference type="OrthoDB" id="619536at2759"/>
<keyword evidence="6 8" id="KW-0446">Lipid-binding</keyword>
<dbReference type="PANTHER" id="PTHR21427">
    <property type="entry name" value="UBIQUINONE BIOSYNTHESIS PROTEIN COQ9, MITOCHONDRIAL"/>
    <property type="match status" value="1"/>
</dbReference>
<keyword evidence="4 8" id="KW-0831">Ubiquinone biosynthesis</keyword>
<comment type="function">
    <text evidence="8">Membrane-associated protein that warps the membrane surface to access and bind aromatic isoprenes with high specificity, including ubiquinone (CoQ) isoprene intermediates and presents them directly to Coq7, therefore facilitating the Coq7-mediated hydroxylase step. Participates in the biosynthesis of coenzyme Q, also named ubiquinone, an essential lipid-soluble electron transporter for aerobic cellular respiration.</text>
</comment>
<evidence type="ECO:0000256" key="7">
    <source>
        <dbReference type="ARBA" id="ARBA00023128"/>
    </source>
</evidence>
<organism evidence="10 11">
    <name type="scientific">Lachnellula arida</name>
    <dbReference type="NCBI Taxonomy" id="1316785"/>
    <lineage>
        <taxon>Eukaryota</taxon>
        <taxon>Fungi</taxon>
        <taxon>Dikarya</taxon>
        <taxon>Ascomycota</taxon>
        <taxon>Pezizomycotina</taxon>
        <taxon>Leotiomycetes</taxon>
        <taxon>Helotiales</taxon>
        <taxon>Lachnaceae</taxon>
        <taxon>Lachnellula</taxon>
    </lineage>
</organism>
<dbReference type="Proteomes" id="UP000469559">
    <property type="component" value="Unassembled WGS sequence"/>
</dbReference>
<dbReference type="GO" id="GO:0008289">
    <property type="term" value="F:lipid binding"/>
    <property type="evidence" value="ECO:0007669"/>
    <property type="project" value="UniProtKB-UniRule"/>
</dbReference>
<comment type="pathway">
    <text evidence="2 8">Cofactor biosynthesis; ubiquinone biosynthesis.</text>
</comment>
<sequence>MTIATHAGEPRHQVENREVVDEIHLARKSQPRLGTLQPPSKLHCTSLLSPNNDYNGNQNRILLAPRNFKLPSSLRTYHSHNHPPPPGPFTPVESTILSASVPHIPIHGFTLTTLSLGAKDAGYIEASTNLFPRGAFALVQWHLYTQRMALQKHRGIISPAVREGERAPGVGTKVKMLTWERLMGNREVVHRWQEALALMALPSNIPPSLRELGALSDEIWYLSGDKSVDSSWYTKRASLSSIYAASELFMTTDKTDGYKETRAFMERRFGDVQAVGGAVGSLGQWVAFNARAGLNVMRSKGARI</sequence>